<reference evidence="3 4" key="1">
    <citation type="journal article" date="2019" name="Commun. Biol.">
        <title>The bagworm genome reveals a unique fibroin gene that provides high tensile strength.</title>
        <authorList>
            <person name="Kono N."/>
            <person name="Nakamura H."/>
            <person name="Ohtoshi R."/>
            <person name="Tomita M."/>
            <person name="Numata K."/>
            <person name="Arakawa K."/>
        </authorList>
    </citation>
    <scope>NUCLEOTIDE SEQUENCE [LARGE SCALE GENOMIC DNA]</scope>
</reference>
<evidence type="ECO:0000313" key="4">
    <source>
        <dbReference type="Proteomes" id="UP000299102"/>
    </source>
</evidence>
<accession>A0A4C1W3U4</accession>
<feature type="signal peptide" evidence="2">
    <location>
        <begin position="1"/>
        <end position="16"/>
    </location>
</feature>
<proteinExistence type="predicted"/>
<evidence type="ECO:0000256" key="2">
    <source>
        <dbReference type="SAM" id="SignalP"/>
    </source>
</evidence>
<feature type="chain" id="PRO_5020027415" evidence="2">
    <location>
        <begin position="17"/>
        <end position="187"/>
    </location>
</feature>
<sequence length="187" mass="20335">MIGAILKILVFALGSARVDVERNPSSYISRTSTYRSLNQDLDSYSILDYDPNPALDVIVFEDSNRDQVQHTPASRCSVFIIITDLNHPNAEAQPPTIFLSRAKCTGISSYMLAQCAGNLLRADAKINPISVFPRSGSRPPAPRGKISAAASRMTSRSPFVGVSSCDVLRTHVQPPKLKSSQTDENGK</sequence>
<name>A0A4C1W3U4_EUMVA</name>
<keyword evidence="2" id="KW-0732">Signal</keyword>
<dbReference type="EMBL" id="BGZK01000469">
    <property type="protein sequence ID" value="GBP45673.1"/>
    <property type="molecule type" value="Genomic_DNA"/>
</dbReference>
<keyword evidence="4" id="KW-1185">Reference proteome</keyword>
<evidence type="ECO:0000256" key="1">
    <source>
        <dbReference type="SAM" id="MobiDB-lite"/>
    </source>
</evidence>
<comment type="caution">
    <text evidence="3">The sequence shown here is derived from an EMBL/GenBank/DDBJ whole genome shotgun (WGS) entry which is preliminary data.</text>
</comment>
<organism evidence="3 4">
    <name type="scientific">Eumeta variegata</name>
    <name type="common">Bagworm moth</name>
    <name type="synonym">Eumeta japonica</name>
    <dbReference type="NCBI Taxonomy" id="151549"/>
    <lineage>
        <taxon>Eukaryota</taxon>
        <taxon>Metazoa</taxon>
        <taxon>Ecdysozoa</taxon>
        <taxon>Arthropoda</taxon>
        <taxon>Hexapoda</taxon>
        <taxon>Insecta</taxon>
        <taxon>Pterygota</taxon>
        <taxon>Neoptera</taxon>
        <taxon>Endopterygota</taxon>
        <taxon>Lepidoptera</taxon>
        <taxon>Glossata</taxon>
        <taxon>Ditrysia</taxon>
        <taxon>Tineoidea</taxon>
        <taxon>Psychidae</taxon>
        <taxon>Oiketicinae</taxon>
        <taxon>Eumeta</taxon>
    </lineage>
</organism>
<gene>
    <name evidence="3" type="ORF">EVAR_35941_1</name>
</gene>
<feature type="region of interest" description="Disordered" evidence="1">
    <location>
        <begin position="133"/>
        <end position="158"/>
    </location>
</feature>
<evidence type="ECO:0000313" key="3">
    <source>
        <dbReference type="EMBL" id="GBP45673.1"/>
    </source>
</evidence>
<dbReference type="Proteomes" id="UP000299102">
    <property type="component" value="Unassembled WGS sequence"/>
</dbReference>
<dbReference type="AlphaFoldDB" id="A0A4C1W3U4"/>
<protein>
    <submittedName>
        <fullName evidence="3">Uncharacterized protein</fullName>
    </submittedName>
</protein>